<reference evidence="3" key="1">
    <citation type="journal article" date="2019" name="Int. J. Syst. Evol. Microbiol.">
        <title>The Global Catalogue of Microorganisms (GCM) 10K type strain sequencing project: providing services to taxonomists for standard genome sequencing and annotation.</title>
        <authorList>
            <consortium name="The Broad Institute Genomics Platform"/>
            <consortium name="The Broad Institute Genome Sequencing Center for Infectious Disease"/>
            <person name="Wu L."/>
            <person name="Ma J."/>
        </authorList>
    </citation>
    <scope>NUCLEOTIDE SEQUENCE [LARGE SCALE GENOMIC DNA]</scope>
    <source>
        <strain evidence="3">CGMCC 1.15180</strain>
    </source>
</reference>
<comment type="caution">
    <text evidence="2">The sequence shown here is derived from an EMBL/GenBank/DDBJ whole genome shotgun (WGS) entry which is preliminary data.</text>
</comment>
<name>A0ABW4VJ61_9BACT</name>
<protein>
    <submittedName>
        <fullName evidence="2">ArsR/SmtB family transcription factor</fullName>
    </submittedName>
</protein>
<organism evidence="2 3">
    <name type="scientific">Belliella marina</name>
    <dbReference type="NCBI Taxonomy" id="1644146"/>
    <lineage>
        <taxon>Bacteria</taxon>
        <taxon>Pseudomonadati</taxon>
        <taxon>Bacteroidota</taxon>
        <taxon>Cytophagia</taxon>
        <taxon>Cytophagales</taxon>
        <taxon>Cyclobacteriaceae</taxon>
        <taxon>Belliella</taxon>
    </lineage>
</organism>
<dbReference type="EMBL" id="JBHUHR010000015">
    <property type="protein sequence ID" value="MFD2034015.1"/>
    <property type="molecule type" value="Genomic_DNA"/>
</dbReference>
<sequence length="229" mass="26277">MDVEDKFISISALICEPTRARMLWNLLDGRAYTASELSIVANTSPTSASNHLSKLLEAEIVKVEIQGRHRYYSLSNSEVAYAVEGLANLANNNLTKIVRKEPKKNGIKYCRTCYDHLAGFVGVKIVETLEAKGYVTKSKNNYLVSEKGWEWFLFFNILKEDLTNNRRPVTRQCLDWSERRPHLAGLLGAEFLNKMLERKWFKKVEFSRELVITGKGRQELYDLLGIVLQ</sequence>
<dbReference type="InterPro" id="IPR052543">
    <property type="entry name" value="HTH_Metal-responsive_Reg"/>
</dbReference>
<evidence type="ECO:0000259" key="1">
    <source>
        <dbReference type="PROSITE" id="PS50987"/>
    </source>
</evidence>
<dbReference type="InterPro" id="IPR036390">
    <property type="entry name" value="WH_DNA-bd_sf"/>
</dbReference>
<dbReference type="Pfam" id="PF12840">
    <property type="entry name" value="HTH_20"/>
    <property type="match status" value="1"/>
</dbReference>
<gene>
    <name evidence="2" type="ORF">ACFSKL_04390</name>
</gene>
<dbReference type="InterPro" id="IPR001845">
    <property type="entry name" value="HTH_ArsR_DNA-bd_dom"/>
</dbReference>
<evidence type="ECO:0000313" key="3">
    <source>
        <dbReference type="Proteomes" id="UP001597361"/>
    </source>
</evidence>
<accession>A0ABW4VJ61</accession>
<evidence type="ECO:0000313" key="2">
    <source>
        <dbReference type="EMBL" id="MFD2034015.1"/>
    </source>
</evidence>
<dbReference type="SUPFAM" id="SSF46785">
    <property type="entry name" value="Winged helix' DNA-binding domain"/>
    <property type="match status" value="1"/>
</dbReference>
<dbReference type="PANTHER" id="PTHR39168">
    <property type="entry name" value="TRANSCRIPTIONAL REGULATOR-RELATED"/>
    <property type="match status" value="1"/>
</dbReference>
<dbReference type="SMART" id="SM00418">
    <property type="entry name" value="HTH_ARSR"/>
    <property type="match status" value="1"/>
</dbReference>
<dbReference type="Gene3D" id="1.10.10.10">
    <property type="entry name" value="Winged helix-like DNA-binding domain superfamily/Winged helix DNA-binding domain"/>
    <property type="match status" value="1"/>
</dbReference>
<dbReference type="PANTHER" id="PTHR39168:SF1">
    <property type="entry name" value="TRANSCRIPTIONAL REGULATORY PROTEIN"/>
    <property type="match status" value="1"/>
</dbReference>
<dbReference type="InterPro" id="IPR011991">
    <property type="entry name" value="ArsR-like_HTH"/>
</dbReference>
<dbReference type="InterPro" id="IPR036388">
    <property type="entry name" value="WH-like_DNA-bd_sf"/>
</dbReference>
<feature type="domain" description="HTH arsR-type" evidence="1">
    <location>
        <begin position="1"/>
        <end position="94"/>
    </location>
</feature>
<dbReference type="Proteomes" id="UP001597361">
    <property type="component" value="Unassembled WGS sequence"/>
</dbReference>
<dbReference type="RefSeq" id="WP_376883830.1">
    <property type="nucleotide sequence ID" value="NZ_JBHUHR010000015.1"/>
</dbReference>
<keyword evidence="3" id="KW-1185">Reference proteome</keyword>
<proteinExistence type="predicted"/>
<dbReference type="CDD" id="cd00090">
    <property type="entry name" value="HTH_ARSR"/>
    <property type="match status" value="1"/>
</dbReference>
<dbReference type="PROSITE" id="PS50987">
    <property type="entry name" value="HTH_ARSR_2"/>
    <property type="match status" value="1"/>
</dbReference>